<feature type="domain" description="Glycoside hydrolase 35 catalytic" evidence="3">
    <location>
        <begin position="11"/>
        <end position="316"/>
    </location>
</feature>
<sequence>MEAIRLDQNGIYINGKYQTLLASSLFYFRIPRERWNDRMKLLKTAGYQAIDVYFPWNYHETAPDVWDFEGNKDVESFLKLAAENELFVIARPGPYICSEWDGGAIPAWLSEKKVAVRQDDPGFLSEMRNWYAHILPVLSKYQIGQQGTIICMQIENELDFYRCTSPVSYMEKLKRMAEEFGMTVPLFYCCGQNDLLRGGGLTPDLYTAYNVYSDGKNPDLEERAIHLYHAVQERSMPFLVTETNREHSYLKRLLACGAKLLSPYNQTAGSTMDFYNGITNWGTEENPVALMASDYDFRSMIGSAGECNEQIYQARLLAGLIRSLGESLATAKPGFHSELSVQSEGQINRKVPFLKLKEGELIELSDLERKQMITVQTEKDSFMVDMKPLETRLLPWNFHICGECVIRHSNYEIGWISQQKDRTKVCLYGEGLLDCLLDGAEGSCRIQKEMEEEEIVFSYGTVDFVAGSREHMGAARIPGLPDLACLPEEQKDDGKEVTLYVGEAQLTKENSIKAEIAPMESLGQYRGIGCYDVTLAADGEYLIAGAADLLTIRNQKSCETLYSNGNCLRRFFKKGEVQLQTEIWGHSNFDDIRCKSLQMGSLKGISKLMRITRREDISESWLFDLDEGAFSETCFFRHSPYNTIMGIDGYNRAVSPLKTIYSRFVVSDKDEDALFLHFEKADCLIAVYVNNSLVSMVQKDDPYVDLSAFAGSGRIELTVRILRRYYTDLAGRVTLLRGRTIKECTYSELLPQAAKAFRNVELPLRLQKGENRFLKLQMQTDKKEVKLFFKGKDLKLTVYAGGHVAGRILLQEENMPVVAGGNRDVVYLCGEWCGDVTIWCQATGERPVLEDLRMAEYSSLQKN</sequence>
<dbReference type="Gene3D" id="3.20.20.80">
    <property type="entry name" value="Glycosidases"/>
    <property type="match status" value="1"/>
</dbReference>
<dbReference type="SUPFAM" id="SSF51445">
    <property type="entry name" value="(Trans)glycosidases"/>
    <property type="match status" value="1"/>
</dbReference>
<dbReference type="Pfam" id="PF01301">
    <property type="entry name" value="Glyco_hydro_35"/>
    <property type="match status" value="1"/>
</dbReference>
<evidence type="ECO:0000313" key="4">
    <source>
        <dbReference type="EMBL" id="MCU6744397.1"/>
    </source>
</evidence>
<dbReference type="PRINTS" id="PR00742">
    <property type="entry name" value="GLHYDRLASE35"/>
</dbReference>
<name>A0ABT2T2G5_9FIRM</name>
<comment type="similarity">
    <text evidence="1 2">Belongs to the glycosyl hydrolase 35 family.</text>
</comment>
<evidence type="ECO:0000256" key="2">
    <source>
        <dbReference type="RuleBase" id="RU003679"/>
    </source>
</evidence>
<dbReference type="EMBL" id="JAOQKJ010000005">
    <property type="protein sequence ID" value="MCU6744397.1"/>
    <property type="molecule type" value="Genomic_DNA"/>
</dbReference>
<dbReference type="InterPro" id="IPR008979">
    <property type="entry name" value="Galactose-bd-like_sf"/>
</dbReference>
<dbReference type="Proteomes" id="UP001652432">
    <property type="component" value="Unassembled WGS sequence"/>
</dbReference>
<accession>A0ABT2T2G5</accession>
<dbReference type="PANTHER" id="PTHR23421">
    <property type="entry name" value="BETA-GALACTOSIDASE RELATED"/>
    <property type="match status" value="1"/>
</dbReference>
<dbReference type="RefSeq" id="WP_262574447.1">
    <property type="nucleotide sequence ID" value="NZ_JAOQKJ010000005.1"/>
</dbReference>
<proteinExistence type="inferred from homology"/>
<dbReference type="InterPro" id="IPR031330">
    <property type="entry name" value="Gly_Hdrlase_35_cat"/>
</dbReference>
<evidence type="ECO:0000259" key="3">
    <source>
        <dbReference type="Pfam" id="PF01301"/>
    </source>
</evidence>
<comment type="caution">
    <text evidence="4">The sequence shown here is derived from an EMBL/GenBank/DDBJ whole genome shotgun (WGS) entry which is preliminary data.</text>
</comment>
<protein>
    <submittedName>
        <fullName evidence="4">Beta-galactosidase</fullName>
    </submittedName>
</protein>
<reference evidence="4 5" key="1">
    <citation type="journal article" date="2021" name="ISME Commun">
        <title>Automated analysis of genomic sequences facilitates high-throughput and comprehensive description of bacteria.</title>
        <authorList>
            <person name="Hitch T.C.A."/>
        </authorList>
    </citation>
    <scope>NUCLEOTIDE SEQUENCE [LARGE SCALE GENOMIC DNA]</scope>
    <source>
        <strain evidence="4 5">Sanger_18</strain>
    </source>
</reference>
<dbReference type="SUPFAM" id="SSF49785">
    <property type="entry name" value="Galactose-binding domain-like"/>
    <property type="match status" value="1"/>
</dbReference>
<gene>
    <name evidence="4" type="ORF">OCV77_07795</name>
</gene>
<keyword evidence="5" id="KW-1185">Reference proteome</keyword>
<dbReference type="InterPro" id="IPR001944">
    <property type="entry name" value="Glycoside_Hdrlase_35"/>
</dbReference>
<evidence type="ECO:0000256" key="1">
    <source>
        <dbReference type="ARBA" id="ARBA00009809"/>
    </source>
</evidence>
<evidence type="ECO:0000313" key="5">
    <source>
        <dbReference type="Proteomes" id="UP001652432"/>
    </source>
</evidence>
<dbReference type="InterPro" id="IPR017853">
    <property type="entry name" value="GH"/>
</dbReference>
<organism evidence="4 5">
    <name type="scientific">Suilimivivens aceti</name>
    <dbReference type="NCBI Taxonomy" id="2981774"/>
    <lineage>
        <taxon>Bacteria</taxon>
        <taxon>Bacillati</taxon>
        <taxon>Bacillota</taxon>
        <taxon>Clostridia</taxon>
        <taxon>Lachnospirales</taxon>
        <taxon>Lachnospiraceae</taxon>
        <taxon>Suilimivivens</taxon>
    </lineage>
</organism>